<dbReference type="EMBL" id="CP026377">
    <property type="protein sequence ID" value="AUX92944.1"/>
    <property type="molecule type" value="Genomic_DNA"/>
</dbReference>
<keyword evidence="2" id="KW-1185">Reference proteome</keyword>
<name>A0A1X1DVG7_9GAMM</name>
<proteinExistence type="predicted"/>
<dbReference type="Proteomes" id="UP000238365">
    <property type="component" value="Chromosome"/>
</dbReference>
<evidence type="ECO:0000313" key="1">
    <source>
        <dbReference type="EMBL" id="AUX92944.1"/>
    </source>
</evidence>
<dbReference type="KEGG" id="pgz:C2E15_07525"/>
<dbReference type="AlphaFoldDB" id="A0A1X1DVG7"/>
<gene>
    <name evidence="1" type="ORF">C2E15_07525</name>
</gene>
<reference evidence="1 2" key="1">
    <citation type="submission" date="2018-01" db="EMBL/GenBank/DDBJ databases">
        <title>Complete and assembled Genome of Pantoea gaviniae DSM22758T.</title>
        <authorList>
            <person name="Stevens M.J.A."/>
            <person name="Zurfluh K."/>
            <person name="Stephan R."/>
        </authorList>
    </citation>
    <scope>NUCLEOTIDE SEQUENCE [LARGE SCALE GENOMIC DNA]</scope>
    <source>
        <strain evidence="1 2">DSM 22758</strain>
    </source>
</reference>
<protein>
    <submittedName>
        <fullName evidence="1">Uncharacterized protein</fullName>
    </submittedName>
</protein>
<evidence type="ECO:0000313" key="2">
    <source>
        <dbReference type="Proteomes" id="UP000238365"/>
    </source>
</evidence>
<sequence>MIKVIDVIAATRSCLQQEADAVTPRHRRNGIIWHAPRLRWPTCVTREDFRRHALPLRRF</sequence>
<accession>A0A1X1DVG7</accession>
<organism evidence="1 2">
    <name type="scientific">Mixta gaviniae</name>
    <dbReference type="NCBI Taxonomy" id="665914"/>
    <lineage>
        <taxon>Bacteria</taxon>
        <taxon>Pseudomonadati</taxon>
        <taxon>Pseudomonadota</taxon>
        <taxon>Gammaproteobacteria</taxon>
        <taxon>Enterobacterales</taxon>
        <taxon>Erwiniaceae</taxon>
        <taxon>Mixta</taxon>
    </lineage>
</organism>